<reference evidence="3" key="1">
    <citation type="submission" date="2022-08" db="EMBL/GenBank/DDBJ databases">
        <authorList>
            <person name="Zhang D."/>
        </authorList>
    </citation>
    <scope>NUCLEOTIDE SEQUENCE</scope>
    <source>
        <strain evidence="3">XJ19-11</strain>
    </source>
</reference>
<evidence type="ECO:0000256" key="1">
    <source>
        <dbReference type="ARBA" id="ARBA00023235"/>
    </source>
</evidence>
<keyword evidence="1 3" id="KW-0413">Isomerase</keyword>
<name>A0A9X2PDM6_9BACT</name>
<feature type="domain" description="Xylose isomerase-like TIM barrel" evidence="2">
    <location>
        <begin position="50"/>
        <end position="289"/>
    </location>
</feature>
<dbReference type="PANTHER" id="PTHR43489:SF7">
    <property type="entry name" value="3-DEHYDRO-D-GULOSIDE 4-EPIMERASE-RELATED"/>
    <property type="match status" value="1"/>
</dbReference>
<dbReference type="InterPro" id="IPR036237">
    <property type="entry name" value="Xyl_isomerase-like_sf"/>
</dbReference>
<keyword evidence="4" id="KW-1185">Reference proteome</keyword>
<evidence type="ECO:0000259" key="2">
    <source>
        <dbReference type="Pfam" id="PF01261"/>
    </source>
</evidence>
<proteinExistence type="predicted"/>
<accession>A0A9X2PDM6</accession>
<dbReference type="InterPro" id="IPR013022">
    <property type="entry name" value="Xyl_isomerase-like_TIM-brl"/>
</dbReference>
<dbReference type="Pfam" id="PF01261">
    <property type="entry name" value="AP_endonuc_2"/>
    <property type="match status" value="1"/>
</dbReference>
<dbReference type="Gene3D" id="3.20.20.150">
    <property type="entry name" value="Divalent-metal-dependent TIM barrel enzymes"/>
    <property type="match status" value="1"/>
</dbReference>
<dbReference type="InterPro" id="IPR050417">
    <property type="entry name" value="Sugar_Epim/Isomerase"/>
</dbReference>
<dbReference type="GO" id="GO:0016853">
    <property type="term" value="F:isomerase activity"/>
    <property type="evidence" value="ECO:0007669"/>
    <property type="project" value="UniProtKB-KW"/>
</dbReference>
<organism evidence="3 4">
    <name type="scientific">Aquiflexum gelatinilyticum</name>
    <dbReference type="NCBI Taxonomy" id="2961943"/>
    <lineage>
        <taxon>Bacteria</taxon>
        <taxon>Pseudomonadati</taxon>
        <taxon>Bacteroidota</taxon>
        <taxon>Cytophagia</taxon>
        <taxon>Cytophagales</taxon>
        <taxon>Cyclobacteriaceae</taxon>
        <taxon>Aquiflexum</taxon>
    </lineage>
</organism>
<evidence type="ECO:0000313" key="4">
    <source>
        <dbReference type="Proteomes" id="UP001142175"/>
    </source>
</evidence>
<comment type="caution">
    <text evidence="3">The sequence shown here is derived from an EMBL/GenBank/DDBJ whole genome shotgun (WGS) entry which is preliminary data.</text>
</comment>
<dbReference type="Proteomes" id="UP001142175">
    <property type="component" value="Unassembled WGS sequence"/>
</dbReference>
<dbReference type="PANTHER" id="PTHR43489">
    <property type="entry name" value="ISOMERASE"/>
    <property type="match status" value="1"/>
</dbReference>
<dbReference type="SUPFAM" id="SSF51658">
    <property type="entry name" value="Xylose isomerase-like"/>
    <property type="match status" value="1"/>
</dbReference>
<dbReference type="RefSeq" id="WP_258424656.1">
    <property type="nucleotide sequence ID" value="NZ_JANAEZ010000002.1"/>
</dbReference>
<protein>
    <submittedName>
        <fullName evidence="3">Sugar phosphate isomerase/epimerase</fullName>
    </submittedName>
</protein>
<dbReference type="EMBL" id="JANSUY010000019">
    <property type="protein sequence ID" value="MCR9016810.1"/>
    <property type="molecule type" value="Genomic_DNA"/>
</dbReference>
<sequence>MNPKNSFFELKAFFVGILAMGLYLPMSGAFAQSATFPKIGACAGYKDGEILANAGFSFIEENVQSFLVPTKGEEEFDQILQASKSSPLPIQAFIIFLPGSLKSVGPNALHAEILNYAEVVFRRAQKAGGRLVVFGSSGSRSVPDGFSKEEATAQMIALGKLLGPIAAKYDITVVLESLNTKECNFINSLSEAGEIVKAVNHPNYRLLADIYHMKMEGEGPESILNYGHLIKHVHVAEKEGRAVPGTHGEDLSLYYQALKLSGYEGLISLESRWENMENQAAKAIETIKKQW</sequence>
<dbReference type="AlphaFoldDB" id="A0A9X2PDM6"/>
<evidence type="ECO:0000313" key="3">
    <source>
        <dbReference type="EMBL" id="MCR9016810.1"/>
    </source>
</evidence>
<gene>
    <name evidence="3" type="ORF">NU887_17375</name>
</gene>